<comment type="similarity">
    <text evidence="2 8">Belongs to the Wnt family.</text>
</comment>
<keyword evidence="5" id="KW-0272">Extracellular matrix</keyword>
<organism evidence="10 11">
    <name type="scientific">Pristionchus entomophagus</name>
    <dbReference type="NCBI Taxonomy" id="358040"/>
    <lineage>
        <taxon>Eukaryota</taxon>
        <taxon>Metazoa</taxon>
        <taxon>Ecdysozoa</taxon>
        <taxon>Nematoda</taxon>
        <taxon>Chromadorea</taxon>
        <taxon>Rhabditida</taxon>
        <taxon>Rhabditina</taxon>
        <taxon>Diplogasteromorpha</taxon>
        <taxon>Diplogasteroidea</taxon>
        <taxon>Neodiplogasteridae</taxon>
        <taxon>Pristionchus</taxon>
    </lineage>
</organism>
<evidence type="ECO:0000256" key="2">
    <source>
        <dbReference type="ARBA" id="ARBA00005683"/>
    </source>
</evidence>
<gene>
    <name evidence="10" type="ORF">PENTCL1PPCAC_22641</name>
</gene>
<dbReference type="AlphaFoldDB" id="A0AAV5U1T2"/>
<sequence length="170" mass="19406">SLVSSSLMTPIFLLLFPFTLSQIVLNAPFNEPVPREPHWWKVIWLKNRIQELRVLLPPRLYRLLSSDPQLPFVLKESLYAALSACKQSNLERNEKLTCTFQTGRSYGDLFKTITSYDSRDFSFLLTLTTALAVRSIAEACAEGRLRKCSCDKRYTGSINLRPRDSIGMNA</sequence>
<accession>A0AAV5U1T2</accession>
<feature type="signal peptide" evidence="9">
    <location>
        <begin position="1"/>
        <end position="21"/>
    </location>
</feature>
<dbReference type="GO" id="GO:0005576">
    <property type="term" value="C:extracellular region"/>
    <property type="evidence" value="ECO:0007669"/>
    <property type="project" value="InterPro"/>
</dbReference>
<evidence type="ECO:0000256" key="8">
    <source>
        <dbReference type="RuleBase" id="RU003500"/>
    </source>
</evidence>
<reference evidence="10" key="1">
    <citation type="submission" date="2023-10" db="EMBL/GenBank/DDBJ databases">
        <title>Genome assembly of Pristionchus species.</title>
        <authorList>
            <person name="Yoshida K."/>
            <person name="Sommer R.J."/>
        </authorList>
    </citation>
    <scope>NUCLEOTIDE SEQUENCE</scope>
    <source>
        <strain evidence="10">RS0144</strain>
    </source>
</reference>
<comment type="caution">
    <text evidence="10">The sequence shown here is derived from an EMBL/GenBank/DDBJ whole genome shotgun (WGS) entry which is preliminary data.</text>
</comment>
<dbReference type="Pfam" id="PF00110">
    <property type="entry name" value="wnt"/>
    <property type="match status" value="1"/>
</dbReference>
<feature type="non-terminal residue" evidence="10">
    <location>
        <position position="1"/>
    </location>
</feature>
<evidence type="ECO:0000256" key="9">
    <source>
        <dbReference type="SAM" id="SignalP"/>
    </source>
</evidence>
<comment type="subcellular location">
    <subcellularLocation>
        <location evidence="1 8">Secreted</location>
        <location evidence="1 8">Extracellular space</location>
        <location evidence="1 8">Extracellular matrix</location>
    </subcellularLocation>
</comment>
<keyword evidence="4" id="KW-0964">Secreted</keyword>
<evidence type="ECO:0000256" key="4">
    <source>
        <dbReference type="ARBA" id="ARBA00022525"/>
    </source>
</evidence>
<name>A0AAV5U1T2_9BILA</name>
<evidence type="ECO:0000256" key="3">
    <source>
        <dbReference type="ARBA" id="ARBA00022473"/>
    </source>
</evidence>
<keyword evidence="11" id="KW-1185">Reference proteome</keyword>
<dbReference type="InterPro" id="IPR005817">
    <property type="entry name" value="Wnt"/>
</dbReference>
<dbReference type="EMBL" id="BTSX01000005">
    <property type="protein sequence ID" value="GMT00467.1"/>
    <property type="molecule type" value="Genomic_DNA"/>
</dbReference>
<protein>
    <recommendedName>
        <fullName evidence="8">Protein Wnt</fullName>
    </recommendedName>
</protein>
<keyword evidence="3 8" id="KW-0217">Developmental protein</keyword>
<keyword evidence="9" id="KW-0732">Signal</keyword>
<evidence type="ECO:0000256" key="6">
    <source>
        <dbReference type="ARBA" id="ARBA00022687"/>
    </source>
</evidence>
<comment type="function">
    <text evidence="8">Ligand for members of the frizzled family of seven transmembrane receptors.</text>
</comment>
<evidence type="ECO:0000256" key="1">
    <source>
        <dbReference type="ARBA" id="ARBA00004498"/>
    </source>
</evidence>
<proteinExistence type="inferred from homology"/>
<evidence type="ECO:0000256" key="5">
    <source>
        <dbReference type="ARBA" id="ARBA00022530"/>
    </source>
</evidence>
<dbReference type="GO" id="GO:0005102">
    <property type="term" value="F:signaling receptor binding"/>
    <property type="evidence" value="ECO:0007669"/>
    <property type="project" value="InterPro"/>
</dbReference>
<keyword evidence="7" id="KW-1015">Disulfide bond</keyword>
<dbReference type="GO" id="GO:0016055">
    <property type="term" value="P:Wnt signaling pathway"/>
    <property type="evidence" value="ECO:0007669"/>
    <property type="project" value="UniProtKB-KW"/>
</dbReference>
<evidence type="ECO:0000256" key="7">
    <source>
        <dbReference type="ARBA" id="ARBA00023157"/>
    </source>
</evidence>
<evidence type="ECO:0000313" key="11">
    <source>
        <dbReference type="Proteomes" id="UP001432027"/>
    </source>
</evidence>
<keyword evidence="6 8" id="KW-0879">Wnt signaling pathway</keyword>
<dbReference type="Proteomes" id="UP001432027">
    <property type="component" value="Unassembled WGS sequence"/>
</dbReference>
<evidence type="ECO:0000313" key="10">
    <source>
        <dbReference type="EMBL" id="GMT00467.1"/>
    </source>
</evidence>
<feature type="chain" id="PRO_5043484444" description="Protein Wnt" evidence="9">
    <location>
        <begin position="22"/>
        <end position="170"/>
    </location>
</feature>